<proteinExistence type="predicted"/>
<evidence type="ECO:0000313" key="3">
    <source>
        <dbReference type="Proteomes" id="UP000567099"/>
    </source>
</evidence>
<dbReference type="EMBL" id="JACDUO010000001">
    <property type="protein sequence ID" value="MBA2864028.1"/>
    <property type="molecule type" value="Genomic_DNA"/>
</dbReference>
<accession>A0A7J9PMH9</accession>
<sequence length="503" mass="58527">MVEDKKIWLKIDGEHVVDHNIDIKKFAKILETFQQIAYKLRPGEQAPELYQFYLNDIKPGSADVCVTVSKIFAGDLNKPYNELTKFYSGINDSEDIESLKDHVDNSIIEGEPNKLVSNLKDLWPKDNEIMGIALSEEQPKDISEYILFKPEAKKNINELYNEYHKPVRKKMHGILSRIATDIDQFGFLTSKKDLIKGKFNLNPELKDALLENMEKPVEINGEYDKANKKFVKLYSVYPSNQIFMDSIGEISLQGRTEKIYDKINSYFDSIIFKTEQTTLEKVFEDKTVVFDKLMHDLKSSLEFQHSSEKRKEALSDYFEVLELILNNYKPTMNELLKSAKDIFNDEIVSILAPIPERMIKSGKTKYIGSLTTYDELLKMYVNRLESKLESLEDELIAMSKKINRVECPEFDVKRTETISEEFMGYKLKKEMLLNVSYVKDEEIWEISFIDLNLFGIGETYELAKEHFELSFETLIDGYLKYPNEKLSKDGLELKNKLITYLGE</sequence>
<protein>
    <submittedName>
        <fullName evidence="2">Chaperonin cofactor prefoldin</fullName>
    </submittedName>
</protein>
<reference evidence="2 3" key="1">
    <citation type="submission" date="2020-07" db="EMBL/GenBank/DDBJ databases">
        <title>Genomic Encyclopedia of Type Strains, Phase IV (KMG-V): Genome sequencing to study the core and pangenomes of soil and plant-associated prokaryotes.</title>
        <authorList>
            <person name="Whitman W."/>
        </authorList>
    </citation>
    <scope>NUCLEOTIDE SEQUENCE [LARGE SCALE GENOMIC DNA]</scope>
    <source>
        <strain evidence="2 3">C13</strain>
    </source>
</reference>
<dbReference type="AlphaFoldDB" id="A0A7J9PMH9"/>
<dbReference type="Proteomes" id="UP000567099">
    <property type="component" value="Unassembled WGS sequence"/>
</dbReference>
<dbReference type="RefSeq" id="WP_181505011.1">
    <property type="nucleotide sequence ID" value="NZ_JACDUO010000001.1"/>
</dbReference>
<name>A0A7J9PMH9_METMI</name>
<evidence type="ECO:0000256" key="1">
    <source>
        <dbReference type="SAM" id="Coils"/>
    </source>
</evidence>
<gene>
    <name evidence="2" type="ORF">HNP94_001028</name>
</gene>
<keyword evidence="1" id="KW-0175">Coiled coil</keyword>
<comment type="caution">
    <text evidence="2">The sequence shown here is derived from an EMBL/GenBank/DDBJ whole genome shotgun (WGS) entry which is preliminary data.</text>
</comment>
<evidence type="ECO:0000313" key="2">
    <source>
        <dbReference type="EMBL" id="MBA2864028.1"/>
    </source>
</evidence>
<organism evidence="2 3">
    <name type="scientific">Methanococcus maripaludis</name>
    <name type="common">Methanococcus deltae</name>
    <dbReference type="NCBI Taxonomy" id="39152"/>
    <lineage>
        <taxon>Archaea</taxon>
        <taxon>Methanobacteriati</taxon>
        <taxon>Methanobacteriota</taxon>
        <taxon>Methanomada group</taxon>
        <taxon>Methanococci</taxon>
        <taxon>Methanococcales</taxon>
        <taxon>Methanococcaceae</taxon>
        <taxon>Methanococcus</taxon>
    </lineage>
</organism>
<feature type="coiled-coil region" evidence="1">
    <location>
        <begin position="374"/>
        <end position="401"/>
    </location>
</feature>